<accession>A0A4Z2HPW1</accession>
<feature type="compositionally biased region" description="Basic and acidic residues" evidence="1">
    <location>
        <begin position="102"/>
        <end position="112"/>
    </location>
</feature>
<sequence length="112" mass="13294">MWEGWSWVEQEVEYRHLLDYYREWYSNGTKTGCSPRRCSVVRLGTRLQSPNELGGTDDSLYLDTHQETTLKLWSVSKMQHKRLSSYCNGRHPPHARFPLRAPQEERKALKQI</sequence>
<organism evidence="2 3">
    <name type="scientific">Liparis tanakae</name>
    <name type="common">Tanaka's snailfish</name>
    <dbReference type="NCBI Taxonomy" id="230148"/>
    <lineage>
        <taxon>Eukaryota</taxon>
        <taxon>Metazoa</taxon>
        <taxon>Chordata</taxon>
        <taxon>Craniata</taxon>
        <taxon>Vertebrata</taxon>
        <taxon>Euteleostomi</taxon>
        <taxon>Actinopterygii</taxon>
        <taxon>Neopterygii</taxon>
        <taxon>Teleostei</taxon>
        <taxon>Neoteleostei</taxon>
        <taxon>Acanthomorphata</taxon>
        <taxon>Eupercaria</taxon>
        <taxon>Perciformes</taxon>
        <taxon>Cottioidei</taxon>
        <taxon>Cottales</taxon>
        <taxon>Liparidae</taxon>
        <taxon>Liparis</taxon>
    </lineage>
</organism>
<name>A0A4Z2HPW1_9TELE</name>
<reference evidence="2 3" key="1">
    <citation type="submission" date="2019-03" db="EMBL/GenBank/DDBJ databases">
        <title>First draft genome of Liparis tanakae, snailfish: a comprehensive survey of snailfish specific genes.</title>
        <authorList>
            <person name="Kim W."/>
            <person name="Song I."/>
            <person name="Jeong J.-H."/>
            <person name="Kim D."/>
            <person name="Kim S."/>
            <person name="Ryu S."/>
            <person name="Song J.Y."/>
            <person name="Lee S.K."/>
        </authorList>
    </citation>
    <scope>NUCLEOTIDE SEQUENCE [LARGE SCALE GENOMIC DNA]</scope>
    <source>
        <tissue evidence="2">Muscle</tissue>
    </source>
</reference>
<evidence type="ECO:0000313" key="2">
    <source>
        <dbReference type="EMBL" id="TNN67640.1"/>
    </source>
</evidence>
<protein>
    <submittedName>
        <fullName evidence="2">Uncharacterized protein</fullName>
    </submittedName>
</protein>
<evidence type="ECO:0000313" key="3">
    <source>
        <dbReference type="Proteomes" id="UP000314294"/>
    </source>
</evidence>
<gene>
    <name evidence="2" type="ORF">EYF80_022104</name>
</gene>
<evidence type="ECO:0000256" key="1">
    <source>
        <dbReference type="SAM" id="MobiDB-lite"/>
    </source>
</evidence>
<dbReference type="EMBL" id="SRLO01000200">
    <property type="protein sequence ID" value="TNN67640.1"/>
    <property type="molecule type" value="Genomic_DNA"/>
</dbReference>
<proteinExistence type="predicted"/>
<dbReference type="Proteomes" id="UP000314294">
    <property type="component" value="Unassembled WGS sequence"/>
</dbReference>
<feature type="region of interest" description="Disordered" evidence="1">
    <location>
        <begin position="91"/>
        <end position="112"/>
    </location>
</feature>
<comment type="caution">
    <text evidence="2">The sequence shown here is derived from an EMBL/GenBank/DDBJ whole genome shotgun (WGS) entry which is preliminary data.</text>
</comment>
<dbReference type="AlphaFoldDB" id="A0A4Z2HPW1"/>
<keyword evidence="3" id="KW-1185">Reference proteome</keyword>